<accession>A0A2D4JAX9</accession>
<dbReference type="InterPro" id="IPR006085">
    <property type="entry name" value="XPG_DNA_repair_N"/>
</dbReference>
<name>A0A2D4JAX9_MICLE</name>
<feature type="domain" description="XPG-I" evidence="1">
    <location>
        <begin position="125"/>
        <end position="178"/>
    </location>
</feature>
<evidence type="ECO:0008006" key="4">
    <source>
        <dbReference type="Google" id="ProtNLM"/>
    </source>
</evidence>
<dbReference type="InterPro" id="IPR006084">
    <property type="entry name" value="XPG/Rad2"/>
</dbReference>
<dbReference type="PANTHER" id="PTHR11081:SF71">
    <property type="entry name" value="FLAP ENDONUCLEASE 1"/>
    <property type="match status" value="1"/>
</dbReference>
<dbReference type="GO" id="GO:0030145">
    <property type="term" value="F:manganese ion binding"/>
    <property type="evidence" value="ECO:0007669"/>
    <property type="project" value="TreeGrafter"/>
</dbReference>
<dbReference type="GO" id="GO:0017108">
    <property type="term" value="F:5'-flap endonuclease activity"/>
    <property type="evidence" value="ECO:0007669"/>
    <property type="project" value="TreeGrafter"/>
</dbReference>
<dbReference type="InterPro" id="IPR006086">
    <property type="entry name" value="XPG-I_dom"/>
</dbReference>
<dbReference type="InterPro" id="IPR029060">
    <property type="entry name" value="PIN-like_dom_sf"/>
</dbReference>
<dbReference type="SMART" id="SM00484">
    <property type="entry name" value="XPGI"/>
    <property type="match status" value="1"/>
</dbReference>
<dbReference type="AlphaFoldDB" id="A0A2D4JAX9"/>
<dbReference type="SMART" id="SM00485">
    <property type="entry name" value="XPGN"/>
    <property type="match status" value="1"/>
</dbReference>
<reference evidence="3" key="2">
    <citation type="submission" date="2017-11" db="EMBL/GenBank/DDBJ databases">
        <title>Coralsnake Venomics: Analyses of Venom Gland Transcriptomes and Proteomes of Six Brazilian Taxa.</title>
        <authorList>
            <person name="Aird S.D."/>
            <person name="Jorge da Silva N."/>
            <person name="Qiu L."/>
            <person name="Villar-Briones A."/>
            <person name="Aparecida-Saddi V."/>
            <person name="Campos-Telles M.P."/>
            <person name="Grau M."/>
            <person name="Mikheyev A.S."/>
        </authorList>
    </citation>
    <scope>NUCLEOTIDE SEQUENCE</scope>
    <source>
        <tissue evidence="3">Venom_gland</tissue>
    </source>
</reference>
<evidence type="ECO:0000313" key="3">
    <source>
        <dbReference type="EMBL" id="LAA93645.1"/>
    </source>
</evidence>
<dbReference type="GO" id="GO:0005634">
    <property type="term" value="C:nucleus"/>
    <property type="evidence" value="ECO:0007669"/>
    <property type="project" value="TreeGrafter"/>
</dbReference>
<evidence type="ECO:0000259" key="1">
    <source>
        <dbReference type="SMART" id="SM00484"/>
    </source>
</evidence>
<dbReference type="Gene3D" id="3.40.50.1010">
    <property type="entry name" value="5'-nuclease"/>
    <property type="match status" value="2"/>
</dbReference>
<evidence type="ECO:0000259" key="2">
    <source>
        <dbReference type="SMART" id="SM00485"/>
    </source>
</evidence>
<dbReference type="PRINTS" id="PR00853">
    <property type="entry name" value="XPGRADSUPER"/>
</dbReference>
<organism evidence="3">
    <name type="scientific">Micrurus lemniscatus lemniscatus</name>
    <dbReference type="NCBI Taxonomy" id="129467"/>
    <lineage>
        <taxon>Eukaryota</taxon>
        <taxon>Metazoa</taxon>
        <taxon>Chordata</taxon>
        <taxon>Craniata</taxon>
        <taxon>Vertebrata</taxon>
        <taxon>Euteleostomi</taxon>
        <taxon>Lepidosauria</taxon>
        <taxon>Squamata</taxon>
        <taxon>Bifurcata</taxon>
        <taxon>Unidentata</taxon>
        <taxon>Episquamata</taxon>
        <taxon>Toxicofera</taxon>
        <taxon>Serpentes</taxon>
        <taxon>Colubroidea</taxon>
        <taxon>Elapidae</taxon>
        <taxon>Elapinae</taxon>
        <taxon>Micrurus</taxon>
    </lineage>
</organism>
<reference evidence="3" key="1">
    <citation type="submission" date="2017-07" db="EMBL/GenBank/DDBJ databases">
        <authorList>
            <person name="Mikheyev A."/>
            <person name="Grau M."/>
        </authorList>
    </citation>
    <scope>NUCLEOTIDE SEQUENCE</scope>
    <source>
        <tissue evidence="3">Venom_gland</tissue>
    </source>
</reference>
<feature type="domain" description="XPG N-terminal" evidence="2">
    <location>
        <begin position="1"/>
        <end position="103"/>
    </location>
</feature>
<sequence length="178" mass="19466">MGIVKLAKLIEEEAPDAVRLVTLQDYHDRVVALDASVAIYQFRTAMPQMINHHGQNISSLQGLFFRTLHLLEKGLKPLFVFEGKPPKLKQLVLAKRAALSGPRRGTAGSDVPASPPRRDSETLLTLLGVPYIQAPAEAEATCAALVKSGHAWCVATEDMDALPFGAVRLLRHLGVRKR</sequence>
<dbReference type="GO" id="GO:0000287">
    <property type="term" value="F:magnesium ion binding"/>
    <property type="evidence" value="ECO:0007669"/>
    <property type="project" value="TreeGrafter"/>
</dbReference>
<dbReference type="GO" id="GO:0008409">
    <property type="term" value="F:5'-3' exonuclease activity"/>
    <property type="evidence" value="ECO:0007669"/>
    <property type="project" value="TreeGrafter"/>
</dbReference>
<dbReference type="PANTHER" id="PTHR11081">
    <property type="entry name" value="FLAP ENDONUCLEASE FAMILY MEMBER"/>
    <property type="match status" value="1"/>
</dbReference>
<dbReference type="EMBL" id="IACK01153967">
    <property type="protein sequence ID" value="LAA93645.1"/>
    <property type="molecule type" value="Transcribed_RNA"/>
</dbReference>
<dbReference type="GO" id="GO:0004523">
    <property type="term" value="F:RNA-DNA hybrid ribonuclease activity"/>
    <property type="evidence" value="ECO:0007669"/>
    <property type="project" value="TreeGrafter"/>
</dbReference>
<protein>
    <recommendedName>
        <fullName evidence="4">XPG N-terminal domain-containing protein</fullName>
    </recommendedName>
</protein>
<proteinExistence type="predicted"/>
<dbReference type="Pfam" id="PF00752">
    <property type="entry name" value="XPG_N"/>
    <property type="match status" value="1"/>
</dbReference>
<dbReference type="Pfam" id="PF00867">
    <property type="entry name" value="XPG_I"/>
    <property type="match status" value="1"/>
</dbReference>
<dbReference type="SUPFAM" id="SSF88723">
    <property type="entry name" value="PIN domain-like"/>
    <property type="match status" value="1"/>
</dbReference>